<comment type="caution">
    <text evidence="8">The sequence shown here is derived from an EMBL/GenBank/DDBJ whole genome shotgun (WGS) entry which is preliminary data.</text>
</comment>
<evidence type="ECO:0000256" key="2">
    <source>
        <dbReference type="ARBA" id="ARBA00005262"/>
    </source>
</evidence>
<sequence length="212" mass="21600">MTASAAGAATQLPKPDEPVPSVAFGEALRVWTKIGLLSFGGPAGQIALMHRILVDERRWIGETRFLHALNYCMLLPGPEATQLATYVGWLLHGVKGGLAAGLLFVMPGVLVLLGLSIAYVALGEVPVVAGLLFGLKAAVLAVVAEALVRVAKRALKSRTAYAIAVAAFVAIAFLSVPFPLIIAAAAAFGFLAGRLAPTLLGPGGGGAAADPA</sequence>
<reference evidence="8" key="1">
    <citation type="submission" date="2019-03" db="EMBL/GenBank/DDBJ databases">
        <title>Afifella sp. nov., isolated from activated sludge.</title>
        <authorList>
            <person name="Li Q."/>
            <person name="Liu Y."/>
        </authorList>
    </citation>
    <scope>NUCLEOTIDE SEQUENCE</scope>
    <source>
        <strain evidence="8">L72</strain>
    </source>
</reference>
<dbReference type="PANTHER" id="PTHR33567">
    <property type="entry name" value="CHROMATE ION TRANSPORTER (EUROFUNG)"/>
    <property type="match status" value="1"/>
</dbReference>
<keyword evidence="5 7" id="KW-1133">Transmembrane helix</keyword>
<feature type="non-terminal residue" evidence="8">
    <location>
        <position position="212"/>
    </location>
</feature>
<comment type="subcellular location">
    <subcellularLocation>
        <location evidence="1">Cell membrane</location>
        <topology evidence="1">Multi-pass membrane protein</topology>
    </subcellularLocation>
</comment>
<dbReference type="Pfam" id="PF02417">
    <property type="entry name" value="Chromate_transp"/>
    <property type="match status" value="1"/>
</dbReference>
<comment type="similarity">
    <text evidence="2">Belongs to the chromate ion transporter (CHR) (TC 2.A.51) family.</text>
</comment>
<dbReference type="GO" id="GO:0015109">
    <property type="term" value="F:chromate transmembrane transporter activity"/>
    <property type="evidence" value="ECO:0007669"/>
    <property type="project" value="InterPro"/>
</dbReference>
<protein>
    <submittedName>
        <fullName evidence="8">Chromate transporter</fullName>
    </submittedName>
</protein>
<organism evidence="8 9">
    <name type="scientific">Propylenella binzhouense</name>
    <dbReference type="NCBI Taxonomy" id="2555902"/>
    <lineage>
        <taxon>Bacteria</taxon>
        <taxon>Pseudomonadati</taxon>
        <taxon>Pseudomonadota</taxon>
        <taxon>Alphaproteobacteria</taxon>
        <taxon>Hyphomicrobiales</taxon>
        <taxon>Propylenellaceae</taxon>
        <taxon>Propylenella</taxon>
    </lineage>
</organism>
<evidence type="ECO:0000256" key="1">
    <source>
        <dbReference type="ARBA" id="ARBA00004651"/>
    </source>
</evidence>
<dbReference type="PANTHER" id="PTHR33567:SF3">
    <property type="entry name" value="CHROMATE ION TRANSPORTER (EUROFUNG)"/>
    <property type="match status" value="1"/>
</dbReference>
<keyword evidence="6 7" id="KW-0472">Membrane</keyword>
<dbReference type="RefSeq" id="WP_161142727.1">
    <property type="nucleotide sequence ID" value="NZ_SPKJ01000165.1"/>
</dbReference>
<proteinExistence type="inferred from homology"/>
<keyword evidence="3" id="KW-1003">Cell membrane</keyword>
<dbReference type="AlphaFoldDB" id="A0A964WVM9"/>
<gene>
    <name evidence="8" type="ORF">E4O86_22140</name>
</gene>
<dbReference type="InterPro" id="IPR003370">
    <property type="entry name" value="Chromate_transpt"/>
</dbReference>
<dbReference type="EMBL" id="SPKJ01000165">
    <property type="protein sequence ID" value="MYZ50407.1"/>
    <property type="molecule type" value="Genomic_DNA"/>
</dbReference>
<dbReference type="OrthoDB" id="8969999at2"/>
<keyword evidence="9" id="KW-1185">Reference proteome</keyword>
<evidence type="ECO:0000256" key="5">
    <source>
        <dbReference type="ARBA" id="ARBA00022989"/>
    </source>
</evidence>
<feature type="transmembrane region" description="Helical" evidence="7">
    <location>
        <begin position="127"/>
        <end position="148"/>
    </location>
</feature>
<evidence type="ECO:0000256" key="4">
    <source>
        <dbReference type="ARBA" id="ARBA00022692"/>
    </source>
</evidence>
<accession>A0A964WVM9</accession>
<dbReference type="GO" id="GO:0005886">
    <property type="term" value="C:plasma membrane"/>
    <property type="evidence" value="ECO:0007669"/>
    <property type="project" value="UniProtKB-SubCell"/>
</dbReference>
<feature type="transmembrane region" description="Helical" evidence="7">
    <location>
        <begin position="160"/>
        <end position="192"/>
    </location>
</feature>
<name>A0A964WVM9_9HYPH</name>
<evidence type="ECO:0000256" key="3">
    <source>
        <dbReference type="ARBA" id="ARBA00022475"/>
    </source>
</evidence>
<keyword evidence="4 7" id="KW-0812">Transmembrane</keyword>
<evidence type="ECO:0000313" key="8">
    <source>
        <dbReference type="EMBL" id="MYZ50407.1"/>
    </source>
</evidence>
<evidence type="ECO:0000256" key="7">
    <source>
        <dbReference type="SAM" id="Phobius"/>
    </source>
</evidence>
<dbReference type="Proteomes" id="UP000773614">
    <property type="component" value="Unassembled WGS sequence"/>
</dbReference>
<feature type="transmembrane region" description="Helical" evidence="7">
    <location>
        <begin position="98"/>
        <end position="121"/>
    </location>
</feature>
<evidence type="ECO:0000313" key="9">
    <source>
        <dbReference type="Proteomes" id="UP000773614"/>
    </source>
</evidence>
<evidence type="ECO:0000256" key="6">
    <source>
        <dbReference type="ARBA" id="ARBA00023136"/>
    </source>
</evidence>